<accession>A0A8H6ZE84</accession>
<feature type="compositionally biased region" description="Polar residues" evidence="1">
    <location>
        <begin position="645"/>
        <end position="654"/>
    </location>
</feature>
<evidence type="ECO:0000313" key="3">
    <source>
        <dbReference type="EMBL" id="KAF7377400.1"/>
    </source>
</evidence>
<dbReference type="EMBL" id="JACAZH010000001">
    <property type="protein sequence ID" value="KAF7377400.1"/>
    <property type="molecule type" value="Genomic_DNA"/>
</dbReference>
<organism evidence="3 4">
    <name type="scientific">Mycena sanguinolenta</name>
    <dbReference type="NCBI Taxonomy" id="230812"/>
    <lineage>
        <taxon>Eukaryota</taxon>
        <taxon>Fungi</taxon>
        <taxon>Dikarya</taxon>
        <taxon>Basidiomycota</taxon>
        <taxon>Agaricomycotina</taxon>
        <taxon>Agaricomycetes</taxon>
        <taxon>Agaricomycetidae</taxon>
        <taxon>Agaricales</taxon>
        <taxon>Marasmiineae</taxon>
        <taxon>Mycenaceae</taxon>
        <taxon>Mycena</taxon>
    </lineage>
</organism>
<feature type="domain" description="DUF7330" evidence="2">
    <location>
        <begin position="356"/>
        <end position="523"/>
    </location>
</feature>
<evidence type="ECO:0000256" key="1">
    <source>
        <dbReference type="SAM" id="MobiDB-lite"/>
    </source>
</evidence>
<evidence type="ECO:0000259" key="2">
    <source>
        <dbReference type="Pfam" id="PF24016"/>
    </source>
</evidence>
<feature type="region of interest" description="Disordered" evidence="1">
    <location>
        <begin position="779"/>
        <end position="829"/>
    </location>
</feature>
<feature type="compositionally biased region" description="Basic and acidic residues" evidence="1">
    <location>
        <begin position="779"/>
        <end position="797"/>
    </location>
</feature>
<protein>
    <submittedName>
        <fullName evidence="3">Zn(2)-C6 fungal-type domain-containing protein</fullName>
    </submittedName>
</protein>
<comment type="caution">
    <text evidence="3">The sequence shown here is derived from an EMBL/GenBank/DDBJ whole genome shotgun (WGS) entry which is preliminary data.</text>
</comment>
<dbReference type="SUPFAM" id="SSF52047">
    <property type="entry name" value="RNI-like"/>
    <property type="match status" value="1"/>
</dbReference>
<name>A0A8H6ZE84_9AGAR</name>
<feature type="compositionally biased region" description="Basic residues" evidence="1">
    <location>
        <begin position="805"/>
        <end position="817"/>
    </location>
</feature>
<feature type="region of interest" description="Disordered" evidence="1">
    <location>
        <begin position="641"/>
        <end position="661"/>
    </location>
</feature>
<proteinExistence type="predicted"/>
<dbReference type="Gene3D" id="3.80.10.10">
    <property type="entry name" value="Ribonuclease Inhibitor"/>
    <property type="match status" value="1"/>
</dbReference>
<dbReference type="Proteomes" id="UP000623467">
    <property type="component" value="Unassembled WGS sequence"/>
</dbReference>
<dbReference type="InterPro" id="IPR032675">
    <property type="entry name" value="LRR_dom_sf"/>
</dbReference>
<reference evidence="3" key="1">
    <citation type="submission" date="2020-05" db="EMBL/GenBank/DDBJ databases">
        <title>Mycena genomes resolve the evolution of fungal bioluminescence.</title>
        <authorList>
            <person name="Tsai I.J."/>
        </authorList>
    </citation>
    <scope>NUCLEOTIDE SEQUENCE</scope>
    <source>
        <strain evidence="3">160909Yilan</strain>
    </source>
</reference>
<sequence length="829" mass="90815">MSAPLLPPELEREIFEIAAELYPKDIPSLLLVSHRAYEWIERIKYRTVSRQGTPSTCTTRVLMRAIQSNSKPESFFHDCVRHLHLSCIDVEAVKNAPTILSACTGLQTLRLVLDTNQIQPHLLLPALTALKLRQLSAYLQLIFASPMLNPMLASLTHLDVFDSIPPNSDDAQIPRWLIQFPVLTHVTMRAGSVRLARNILTAYKNLRVLIFLHLRWNKYPKAEDFPSTEDDRLLYMLSEDAWNEEHWVTGSNRGVDFWVSAEVFIAKKRRGEIVPNTRCWIEKEDGIGFCFSTLTMILLDSKDIPDAQTTATTSAVVSDDPPPAYVDYASPIASGSGSRASARTADVNQTGARPTNFLSHIRNNGPINGSYTIDPRVRVPPALLPEASEPRRNLYLETKNAPIDVDIFVLGDATSKVDIQLEANGPITARIHATSEGPRPFIHITARSDRPVTITVPRDFRGPLSISTPHSARLPADVTIFTEVQDTRHGFVGDFCDWTEESVGDSLALTSAGGTVTVQCEGEGAGAHSPQTWNPFAWAQMGAARRQAFHAHGALPRMASPSHSLPRAGFTALGSLPHWPYGPTHSLPAWTGFGLPSFPPRVPGLWPGGFPGTNPVEANGSQSARTPGPSSYPAHLYGFPGSPSLDMNGSQTARTHGPPPHPLSRDAGEFPSGFGFHPGLHSGHDPRIVQSGLPNQGLNAVAHDNDLDTLRPLRGPIAGSRDDGDLDNLRPLRDLTAGTRDGDYPVIRRVPSLHNLNPRTPDDGLDMLRSLHNLSLGSSDRDLGHPDDAHHVGDVLERTPSLGLRPRRLRSRSRHSLSRGSRAPRPLAT</sequence>
<dbReference type="AlphaFoldDB" id="A0A8H6ZE84"/>
<dbReference type="OrthoDB" id="5289249at2759"/>
<feature type="region of interest" description="Disordered" evidence="1">
    <location>
        <begin position="711"/>
        <end position="743"/>
    </location>
</feature>
<keyword evidence="4" id="KW-1185">Reference proteome</keyword>
<feature type="compositionally biased region" description="Basic and acidic residues" evidence="1">
    <location>
        <begin position="720"/>
        <end position="733"/>
    </location>
</feature>
<evidence type="ECO:0000313" key="4">
    <source>
        <dbReference type="Proteomes" id="UP000623467"/>
    </source>
</evidence>
<dbReference type="Pfam" id="PF24016">
    <property type="entry name" value="DUF7330"/>
    <property type="match status" value="1"/>
</dbReference>
<gene>
    <name evidence="3" type="ORF">MSAN_00161600</name>
</gene>
<dbReference type="InterPro" id="IPR055754">
    <property type="entry name" value="DUF7330"/>
</dbReference>